<gene>
    <name evidence="1" type="ORF">M6B38_268310</name>
</gene>
<reference evidence="1" key="2">
    <citation type="submission" date="2023-04" db="EMBL/GenBank/DDBJ databases">
        <authorList>
            <person name="Bruccoleri R.E."/>
            <person name="Oakeley E.J."/>
            <person name="Faust A.-M."/>
            <person name="Dessus-Babus S."/>
            <person name="Altorfer M."/>
            <person name="Burckhardt D."/>
            <person name="Oertli M."/>
            <person name="Naumann U."/>
            <person name="Petersen F."/>
            <person name="Wong J."/>
        </authorList>
    </citation>
    <scope>NUCLEOTIDE SEQUENCE</scope>
    <source>
        <strain evidence="1">GSM-AAB239-AS_SAM_17_03QT</strain>
        <tissue evidence="1">Leaf</tissue>
    </source>
</reference>
<accession>A0AAX6I8Z9</accession>
<evidence type="ECO:0000313" key="1">
    <source>
        <dbReference type="EMBL" id="KAJ6849702.1"/>
    </source>
</evidence>
<keyword evidence="2" id="KW-1185">Reference proteome</keyword>
<protein>
    <submittedName>
        <fullName evidence="1">Uncharacterized protein</fullName>
    </submittedName>
</protein>
<dbReference type="Proteomes" id="UP001140949">
    <property type="component" value="Unassembled WGS sequence"/>
</dbReference>
<organism evidence="1 2">
    <name type="scientific">Iris pallida</name>
    <name type="common">Sweet iris</name>
    <dbReference type="NCBI Taxonomy" id="29817"/>
    <lineage>
        <taxon>Eukaryota</taxon>
        <taxon>Viridiplantae</taxon>
        <taxon>Streptophyta</taxon>
        <taxon>Embryophyta</taxon>
        <taxon>Tracheophyta</taxon>
        <taxon>Spermatophyta</taxon>
        <taxon>Magnoliopsida</taxon>
        <taxon>Liliopsida</taxon>
        <taxon>Asparagales</taxon>
        <taxon>Iridaceae</taxon>
        <taxon>Iridoideae</taxon>
        <taxon>Irideae</taxon>
        <taxon>Iris</taxon>
    </lineage>
</organism>
<name>A0AAX6I8Z9_IRIPA</name>
<sequence>MDINMTLYINDGTKQMEEKLIMLWLSRYTTALCYKKSDQVGLKAIEQIGNG</sequence>
<proteinExistence type="predicted"/>
<reference evidence="1" key="1">
    <citation type="journal article" date="2023" name="GigaByte">
        <title>Genome assembly of the bearded iris, Iris pallida Lam.</title>
        <authorList>
            <person name="Bruccoleri R.E."/>
            <person name="Oakeley E.J."/>
            <person name="Faust A.M.E."/>
            <person name="Altorfer M."/>
            <person name="Dessus-Babus S."/>
            <person name="Burckhardt D."/>
            <person name="Oertli M."/>
            <person name="Naumann U."/>
            <person name="Petersen F."/>
            <person name="Wong J."/>
        </authorList>
    </citation>
    <scope>NUCLEOTIDE SEQUENCE</scope>
    <source>
        <strain evidence="1">GSM-AAB239-AS_SAM_17_03QT</strain>
    </source>
</reference>
<comment type="caution">
    <text evidence="1">The sequence shown here is derived from an EMBL/GenBank/DDBJ whole genome shotgun (WGS) entry which is preliminary data.</text>
</comment>
<dbReference type="AlphaFoldDB" id="A0AAX6I8Z9"/>
<evidence type="ECO:0000313" key="2">
    <source>
        <dbReference type="Proteomes" id="UP001140949"/>
    </source>
</evidence>
<dbReference type="EMBL" id="JANAVB010003400">
    <property type="protein sequence ID" value="KAJ6849702.1"/>
    <property type="molecule type" value="Genomic_DNA"/>
</dbReference>